<dbReference type="eggNOG" id="COG3467">
    <property type="taxonomic scope" value="Bacteria"/>
</dbReference>
<dbReference type="RefSeq" id="WP_036182484.1">
    <property type="nucleotide sequence ID" value="NZ_JMQN01000007.1"/>
</dbReference>
<dbReference type="GO" id="GO:0004733">
    <property type="term" value="F:pyridoxamine phosphate oxidase activity"/>
    <property type="evidence" value="ECO:0007669"/>
    <property type="project" value="UniProtKB-EC"/>
</dbReference>
<proteinExistence type="predicted"/>
<comment type="caution">
    <text evidence="1">The sequence shown here is derived from an EMBL/GenBank/DDBJ whole genome shotgun (WGS) entry which is preliminary data.</text>
</comment>
<protein>
    <submittedName>
        <fullName evidence="1">Pyridoxamine 5'-phosphate oxidase</fullName>
        <ecNumber evidence="1">1.4.3.5</ecNumber>
    </submittedName>
</protein>
<dbReference type="InterPro" id="IPR012349">
    <property type="entry name" value="Split_barrel_FMN-bd"/>
</dbReference>
<accession>A0A081G4D4</accession>
<dbReference type="InterPro" id="IPR024747">
    <property type="entry name" value="Pyridox_Oxase-rel"/>
</dbReference>
<dbReference type="SUPFAM" id="SSF50475">
    <property type="entry name" value="FMN-binding split barrel"/>
    <property type="match status" value="1"/>
</dbReference>
<dbReference type="Gene3D" id="2.30.110.10">
    <property type="entry name" value="Electron Transport, Fmn-binding Protein, Chain A"/>
    <property type="match status" value="1"/>
</dbReference>
<dbReference type="Proteomes" id="UP000028252">
    <property type="component" value="Unassembled WGS sequence"/>
</dbReference>
<name>A0A081G4D4_9GAMM</name>
<dbReference type="OrthoDB" id="116031at2"/>
<dbReference type="Pfam" id="PF12900">
    <property type="entry name" value="Pyridox_ox_2"/>
    <property type="match status" value="1"/>
</dbReference>
<reference evidence="1 2" key="1">
    <citation type="submission" date="2014-04" db="EMBL/GenBank/DDBJ databases">
        <title>Marinobacterium kochiensis sp. nov., isolated from sediment sample collected from Kochi backwaters in Kerala, India.</title>
        <authorList>
            <person name="Singh A."/>
            <person name="Pinnaka A.K."/>
        </authorList>
    </citation>
    <scope>NUCLEOTIDE SEQUENCE [LARGE SCALE GENOMIC DNA]</scope>
    <source>
        <strain evidence="1 2">AK27</strain>
    </source>
</reference>
<gene>
    <name evidence="1" type="ORF">ADIMK_0161</name>
</gene>
<sequence>MTQYRKTERTRVKRLPKRAEYDVEKVNAIIDEALICHVSTQVGGQPLLQPTVHWREGNQLYVHGSSKNGLFKALLEGNEACIAITHLDAIVFARSAFHHSVNYRSVVIYSKARLVDDQDEKRHSLDQLMEKFQAGRSVEARPANEIELKATSVLAFELDELSAKIRTGGPVDDPEDMLLPVWAGVQPIMTQRGEIEFDTTAGA</sequence>
<dbReference type="EMBL" id="JMQN01000007">
    <property type="protein sequence ID" value="KEA65639.1"/>
    <property type="molecule type" value="Genomic_DNA"/>
</dbReference>
<dbReference type="PANTHER" id="PTHR34071:SF2">
    <property type="entry name" value="FLAVIN-NUCLEOTIDE-BINDING PROTEIN"/>
    <property type="match status" value="1"/>
</dbReference>
<dbReference type="STRING" id="1232683.ADIMK_0161"/>
<evidence type="ECO:0000313" key="1">
    <source>
        <dbReference type="EMBL" id="KEA65639.1"/>
    </source>
</evidence>
<dbReference type="PATRIC" id="fig|1232683.4.peg.158"/>
<dbReference type="PANTHER" id="PTHR34071">
    <property type="entry name" value="5-NITROIMIDAZOLE ANTIBIOTICS RESISTANCE PROTEIN, NIMA-FAMILY-RELATED PROTEIN-RELATED"/>
    <property type="match status" value="1"/>
</dbReference>
<dbReference type="EC" id="1.4.3.5" evidence="1"/>
<evidence type="ECO:0000313" key="2">
    <source>
        <dbReference type="Proteomes" id="UP000028252"/>
    </source>
</evidence>
<keyword evidence="2" id="KW-1185">Reference proteome</keyword>
<keyword evidence="1" id="KW-0560">Oxidoreductase</keyword>
<organism evidence="1 2">
    <name type="scientific">Marinobacterium lacunae</name>
    <dbReference type="NCBI Taxonomy" id="1232683"/>
    <lineage>
        <taxon>Bacteria</taxon>
        <taxon>Pseudomonadati</taxon>
        <taxon>Pseudomonadota</taxon>
        <taxon>Gammaproteobacteria</taxon>
        <taxon>Oceanospirillales</taxon>
        <taxon>Oceanospirillaceae</taxon>
        <taxon>Marinobacterium</taxon>
    </lineage>
</organism>
<dbReference type="AlphaFoldDB" id="A0A081G4D4"/>